<organism evidence="1 2">
    <name type="scientific">Caligus rogercresseyi</name>
    <name type="common">Sea louse</name>
    <dbReference type="NCBI Taxonomy" id="217165"/>
    <lineage>
        <taxon>Eukaryota</taxon>
        <taxon>Metazoa</taxon>
        <taxon>Ecdysozoa</taxon>
        <taxon>Arthropoda</taxon>
        <taxon>Crustacea</taxon>
        <taxon>Multicrustacea</taxon>
        <taxon>Hexanauplia</taxon>
        <taxon>Copepoda</taxon>
        <taxon>Siphonostomatoida</taxon>
        <taxon>Caligidae</taxon>
        <taxon>Caligus</taxon>
    </lineage>
</organism>
<proteinExistence type="predicted"/>
<evidence type="ECO:0000313" key="2">
    <source>
        <dbReference type="Proteomes" id="UP000595437"/>
    </source>
</evidence>
<accession>A0A7T8QX05</accession>
<reference evidence="2" key="1">
    <citation type="submission" date="2021-01" db="EMBL/GenBank/DDBJ databases">
        <title>Caligus Genome Assembly.</title>
        <authorList>
            <person name="Gallardo-Escarate C."/>
        </authorList>
    </citation>
    <scope>NUCLEOTIDE SEQUENCE [LARGE SCALE GENOMIC DNA]</scope>
</reference>
<protein>
    <submittedName>
        <fullName evidence="1">Uncharacterized protein</fullName>
    </submittedName>
</protein>
<dbReference type="AlphaFoldDB" id="A0A7T8QX05"/>
<keyword evidence="2" id="KW-1185">Reference proteome</keyword>
<dbReference type="EMBL" id="CP045891">
    <property type="protein sequence ID" value="QQP58116.1"/>
    <property type="molecule type" value="Genomic_DNA"/>
</dbReference>
<sequence length="64" mass="7588">MESYPSSDFVRELPSLVFVRELPVPPLREWSLPRRRLRWRAPIPRFVSSVVHRARFSSLSPPED</sequence>
<dbReference type="Proteomes" id="UP000595437">
    <property type="component" value="Chromosome 2"/>
</dbReference>
<evidence type="ECO:0000313" key="1">
    <source>
        <dbReference type="EMBL" id="QQP58116.1"/>
    </source>
</evidence>
<gene>
    <name evidence="1" type="ORF">FKW44_003330</name>
</gene>
<name>A0A7T8QX05_CALRO</name>